<accession>A0ABS8TVQ7</accession>
<dbReference type="Gene3D" id="3.40.50.720">
    <property type="entry name" value="NAD(P)-binding Rossmann-like Domain"/>
    <property type="match status" value="1"/>
</dbReference>
<proteinExistence type="predicted"/>
<evidence type="ECO:0000259" key="1">
    <source>
        <dbReference type="Pfam" id="PF01370"/>
    </source>
</evidence>
<dbReference type="InterPro" id="IPR001509">
    <property type="entry name" value="Epimerase_deHydtase"/>
</dbReference>
<dbReference type="Pfam" id="PF01370">
    <property type="entry name" value="Epimerase"/>
    <property type="match status" value="1"/>
</dbReference>
<dbReference type="InterPro" id="IPR028939">
    <property type="entry name" value="P5C_Rdtase_cat_N"/>
</dbReference>
<dbReference type="SUPFAM" id="SSF51735">
    <property type="entry name" value="NAD(P)-binding Rossmann-fold domains"/>
    <property type="match status" value="1"/>
</dbReference>
<dbReference type="InterPro" id="IPR036291">
    <property type="entry name" value="NAD(P)-bd_dom_sf"/>
</dbReference>
<keyword evidence="4" id="KW-1185">Reference proteome</keyword>
<name>A0ABS8TVQ7_9SPHI</name>
<feature type="domain" description="NAD-dependent epimerase/dehydratase" evidence="1">
    <location>
        <begin position="93"/>
        <end position="183"/>
    </location>
</feature>
<organism evidence="3 4">
    <name type="scientific">Mucilaginibacter roseus</name>
    <dbReference type="NCBI Taxonomy" id="1528868"/>
    <lineage>
        <taxon>Bacteria</taxon>
        <taxon>Pseudomonadati</taxon>
        <taxon>Bacteroidota</taxon>
        <taxon>Sphingobacteriia</taxon>
        <taxon>Sphingobacteriales</taxon>
        <taxon>Sphingobacteriaceae</taxon>
        <taxon>Mucilaginibacter</taxon>
    </lineage>
</organism>
<dbReference type="CDD" id="cd05266">
    <property type="entry name" value="SDR_a4"/>
    <property type="match status" value="1"/>
</dbReference>
<gene>
    <name evidence="3" type="ORF">LT679_00025</name>
</gene>
<sequence>MEAEDTISILGCGWYGLALAKQLVQSGYAVKGSTTTSEKLTLLSKYGIESFLIDAADEQNALNPLFFESKILVIAIPPKVRSGNGENYIPQIKNIVKAAKASDTIEHVIYISSTSVYGDNNSVVTETVSPQPSTESGNVLLAVENLLRAEPAFTTTIIRFGGLFGPGRDAGRFFAGKSNIPNGQAPVNMIHLDDCLGITSAILEKRAFGHTYNACTPEHPPKTQFYAKAAEQSNLTAPEFIDELNEWKEVNSINVPKLLNYHFKHKLI</sequence>
<dbReference type="PANTHER" id="PTHR48079">
    <property type="entry name" value="PROTEIN YEEZ"/>
    <property type="match status" value="1"/>
</dbReference>
<dbReference type="PANTHER" id="PTHR48079:SF6">
    <property type="entry name" value="NAD(P)-BINDING DOMAIN-CONTAINING PROTEIN-RELATED"/>
    <property type="match status" value="1"/>
</dbReference>
<comment type="caution">
    <text evidence="3">The sequence shown here is derived from an EMBL/GenBank/DDBJ whole genome shotgun (WGS) entry which is preliminary data.</text>
</comment>
<evidence type="ECO:0000313" key="4">
    <source>
        <dbReference type="Proteomes" id="UP001199919"/>
    </source>
</evidence>
<evidence type="ECO:0000259" key="2">
    <source>
        <dbReference type="Pfam" id="PF03807"/>
    </source>
</evidence>
<dbReference type="RefSeq" id="WP_232174849.1">
    <property type="nucleotide sequence ID" value="NZ_JAJPWV010000001.1"/>
</dbReference>
<reference evidence="3 4" key="1">
    <citation type="submission" date="2021-12" db="EMBL/GenBank/DDBJ databases">
        <title>Mucilaginibacter roseus genome.</title>
        <authorList>
            <person name="Ferreira J.R."/>
            <person name="Newman J.D."/>
        </authorList>
    </citation>
    <scope>NUCLEOTIDE SEQUENCE [LARGE SCALE GENOMIC DNA]</scope>
    <source>
        <strain evidence="3 4">LMG 28454</strain>
    </source>
</reference>
<dbReference type="Pfam" id="PF03807">
    <property type="entry name" value="F420_oxidored"/>
    <property type="match status" value="1"/>
</dbReference>
<protein>
    <submittedName>
        <fullName evidence="3">SDR family oxidoreductase</fullName>
    </submittedName>
</protein>
<dbReference type="EMBL" id="JAJPWV010000001">
    <property type="protein sequence ID" value="MCD8738971.1"/>
    <property type="molecule type" value="Genomic_DNA"/>
</dbReference>
<evidence type="ECO:0000313" key="3">
    <source>
        <dbReference type="EMBL" id="MCD8738971.1"/>
    </source>
</evidence>
<dbReference type="InterPro" id="IPR051783">
    <property type="entry name" value="NAD(P)-dependent_oxidoreduct"/>
</dbReference>
<feature type="domain" description="Pyrroline-5-carboxylate reductase catalytic N-terminal" evidence="2">
    <location>
        <begin position="6"/>
        <end position="80"/>
    </location>
</feature>
<dbReference type="Proteomes" id="UP001199919">
    <property type="component" value="Unassembled WGS sequence"/>
</dbReference>